<feature type="transmembrane region" description="Helical" evidence="2">
    <location>
        <begin position="31"/>
        <end position="52"/>
    </location>
</feature>
<keyword evidence="2" id="KW-0472">Membrane</keyword>
<keyword evidence="2" id="KW-0812">Transmembrane</keyword>
<feature type="transmembrane region" description="Helical" evidence="2">
    <location>
        <begin position="513"/>
        <end position="530"/>
    </location>
</feature>
<feature type="transmembrane region" description="Helical" evidence="2">
    <location>
        <begin position="489"/>
        <end position="506"/>
    </location>
</feature>
<feature type="transmembrane region" description="Helical" evidence="2">
    <location>
        <begin position="389"/>
        <end position="407"/>
    </location>
</feature>
<dbReference type="Pfam" id="PF20176">
    <property type="entry name" value="DUF6541"/>
    <property type="match status" value="2"/>
</dbReference>
<feature type="transmembrane region" description="Helical" evidence="2">
    <location>
        <begin position="550"/>
        <end position="572"/>
    </location>
</feature>
<feature type="transmembrane region" description="Helical" evidence="2">
    <location>
        <begin position="64"/>
        <end position="85"/>
    </location>
</feature>
<evidence type="ECO:0000256" key="2">
    <source>
        <dbReference type="SAM" id="Phobius"/>
    </source>
</evidence>
<protein>
    <recommendedName>
        <fullName evidence="5">Rhamnopyranosyltransferase</fullName>
    </recommendedName>
</protein>
<organism evidence="3 4">
    <name type="scientific">Corynebacterium halotolerans YIM 70093 = DSM 44683</name>
    <dbReference type="NCBI Taxonomy" id="1121362"/>
    <lineage>
        <taxon>Bacteria</taxon>
        <taxon>Bacillati</taxon>
        <taxon>Actinomycetota</taxon>
        <taxon>Actinomycetes</taxon>
        <taxon>Mycobacteriales</taxon>
        <taxon>Corynebacteriaceae</taxon>
        <taxon>Corynebacterium</taxon>
    </lineage>
</organism>
<dbReference type="eggNOG" id="COG5617">
    <property type="taxonomic scope" value="Bacteria"/>
</dbReference>
<evidence type="ECO:0000256" key="1">
    <source>
        <dbReference type="SAM" id="MobiDB-lite"/>
    </source>
</evidence>
<reference evidence="3 4" key="1">
    <citation type="journal article" date="2012" name="Stand. Genomic Sci.">
        <title>Genome sequence of the halotolerant bacterium Corynebacterium halotolerans type strain YIM 70093(T) (= DSM 44683(T)).</title>
        <authorList>
            <person name="Ruckert C."/>
            <person name="Albersmeier A."/>
            <person name="Al-Dilaimi A."/>
            <person name="Niehaus K."/>
            <person name="Szczepanowski R."/>
            <person name="Kalinowski J."/>
        </authorList>
    </citation>
    <scope>NUCLEOTIDE SEQUENCE [LARGE SCALE GENOMIC DNA]</scope>
    <source>
        <strain evidence="3">YIM 70093</strain>
    </source>
</reference>
<dbReference type="STRING" id="1121362.A605_02735"/>
<name>M1P4J9_9CORY</name>
<feature type="transmembrane region" description="Helical" evidence="2">
    <location>
        <begin position="345"/>
        <end position="362"/>
    </location>
</feature>
<dbReference type="PATRIC" id="fig|1121362.3.peg.549"/>
<gene>
    <name evidence="3" type="ORF">A605_02735</name>
</gene>
<feature type="transmembrane region" description="Helical" evidence="2">
    <location>
        <begin position="321"/>
        <end position="339"/>
    </location>
</feature>
<dbReference type="OrthoDB" id="3251757at2"/>
<dbReference type="EMBL" id="CP003697">
    <property type="protein sequence ID" value="AGF71561.1"/>
    <property type="molecule type" value="Genomic_DNA"/>
</dbReference>
<sequence>MDMYQAAVLAALVFTVPGFLLGWVSGLKAPWAAAASLPVSFGVYGLAAWLLGQMGLRYDLASATVMWALLMVIALIWRGSFLVVGRKRARRWAARRPVGAPAAGEGTGRETANQVEAGALSASDPPLTGSTAAHDPDAATVVTLPAEDVTGAPSVGAPGASGAVAAGERRESFWRRWWTGDGRRGSLLDPVWLLPAAGVLTGMYLFISKGLGFFEEVPRGIENIFQGWDVHWHASVVRWIMDAGVADPTRMGELQNIETQAQMYYPTAWHAGTYLLVEILGVSPIAAINLSSIVLPGLALPLSVALIAWRMVGNRGLTAQIAAGIGAIAVFASPVLFWVGHYVGAWPYLAAVAVSGIVLALFMLVPYRPVAALAAALSLAGMIQLHPAAATIAVLAVALWWLFRLLWAPARKARTWGGRIGYRLRDLGLLAAAGLAGVVILLPQILSGAESTEEVASFSAEEDVTRAESWEKAFTMYTRHVDAFTEYDPTLLLWVAGIGAVALLVWRRNLWAPAFYLLSVWMTANSLKAFEQPWGDWLNIVGSLHYSTAHRLVMPVALFTFAAAGVGVAVLIRLISLAPVKKWATGSAVVSVVLALLAGWGTAAWATRDAVEEGAHWSITAPRLDGRMVSEVDLRAFDWLARQPHAYDGMIMGEPADGHGWMYAYNGLPSVMRHYLWPTSGRGSATDLLYWHADLLGVGNHGDPTQENNVDRAAEELGVNFYFLSPWSFWAFQEPNWAMLDGLWHAPGATAVYQDQNVTIFAVNDAFTDEELAQMRAPGNSPQPLPPVPTRGELGIAESPAEVDEPYFHRPTTPDQGGPNPIPTPGNPNLEQDPLEIPATRP</sequence>
<keyword evidence="2" id="KW-1133">Transmembrane helix</keyword>
<evidence type="ECO:0008006" key="5">
    <source>
        <dbReference type="Google" id="ProtNLM"/>
    </source>
</evidence>
<keyword evidence="4" id="KW-1185">Reference proteome</keyword>
<evidence type="ECO:0000313" key="4">
    <source>
        <dbReference type="Proteomes" id="UP000011723"/>
    </source>
</evidence>
<feature type="transmembrane region" description="Helical" evidence="2">
    <location>
        <begin position="427"/>
        <end position="446"/>
    </location>
</feature>
<dbReference type="Proteomes" id="UP000011723">
    <property type="component" value="Chromosome"/>
</dbReference>
<feature type="transmembrane region" description="Helical" evidence="2">
    <location>
        <begin position="6"/>
        <end position="24"/>
    </location>
</feature>
<evidence type="ECO:0000313" key="3">
    <source>
        <dbReference type="EMBL" id="AGF71561.1"/>
    </source>
</evidence>
<dbReference type="AlphaFoldDB" id="M1P4J9"/>
<feature type="transmembrane region" description="Helical" evidence="2">
    <location>
        <begin position="187"/>
        <end position="207"/>
    </location>
</feature>
<dbReference type="HOGENOM" id="CLU_017691_0_0_11"/>
<proteinExistence type="predicted"/>
<dbReference type="InterPro" id="IPR046671">
    <property type="entry name" value="DUF6541"/>
</dbReference>
<feature type="transmembrane region" description="Helical" evidence="2">
    <location>
        <begin position="584"/>
        <end position="606"/>
    </location>
</feature>
<dbReference type="RefSeq" id="WP_015399982.1">
    <property type="nucleotide sequence ID" value="NC_020302.1"/>
</dbReference>
<feature type="region of interest" description="Disordered" evidence="1">
    <location>
        <begin position="776"/>
        <end position="842"/>
    </location>
</feature>
<dbReference type="KEGG" id="chn:A605_02735"/>
<feature type="transmembrane region" description="Helical" evidence="2">
    <location>
        <begin position="285"/>
        <end position="309"/>
    </location>
</feature>
<accession>M1P4J9</accession>